<reference evidence="2 3" key="1">
    <citation type="journal article" date="2023" name="Nucleic Acids Res.">
        <title>The hologenome of Daphnia magna reveals possible DNA methylation and microbiome-mediated evolution of the host genome.</title>
        <authorList>
            <person name="Chaturvedi A."/>
            <person name="Li X."/>
            <person name="Dhandapani V."/>
            <person name="Marshall H."/>
            <person name="Kissane S."/>
            <person name="Cuenca-Cambronero M."/>
            <person name="Asole G."/>
            <person name="Calvet F."/>
            <person name="Ruiz-Romero M."/>
            <person name="Marangio P."/>
            <person name="Guigo R."/>
            <person name="Rago D."/>
            <person name="Mirbahai L."/>
            <person name="Eastwood N."/>
            <person name="Colbourne J.K."/>
            <person name="Zhou J."/>
            <person name="Mallon E."/>
            <person name="Orsini L."/>
        </authorList>
    </citation>
    <scope>NUCLEOTIDE SEQUENCE [LARGE SCALE GENOMIC DNA]</scope>
    <source>
        <strain evidence="2">LRV0_1</strain>
    </source>
</reference>
<organism evidence="2 3">
    <name type="scientific">Daphnia magna</name>
    <dbReference type="NCBI Taxonomy" id="35525"/>
    <lineage>
        <taxon>Eukaryota</taxon>
        <taxon>Metazoa</taxon>
        <taxon>Ecdysozoa</taxon>
        <taxon>Arthropoda</taxon>
        <taxon>Crustacea</taxon>
        <taxon>Branchiopoda</taxon>
        <taxon>Diplostraca</taxon>
        <taxon>Cladocera</taxon>
        <taxon>Anomopoda</taxon>
        <taxon>Daphniidae</taxon>
        <taxon>Daphnia</taxon>
    </lineage>
</organism>
<feature type="compositionally biased region" description="Polar residues" evidence="1">
    <location>
        <begin position="295"/>
        <end position="308"/>
    </location>
</feature>
<name>A0ABQ9ZY00_9CRUS</name>
<feature type="region of interest" description="Disordered" evidence="1">
    <location>
        <begin position="295"/>
        <end position="319"/>
    </location>
</feature>
<proteinExistence type="predicted"/>
<protein>
    <submittedName>
        <fullName evidence="2">Uncharacterized protein</fullName>
    </submittedName>
</protein>
<accession>A0ABQ9ZY00</accession>
<evidence type="ECO:0000313" key="3">
    <source>
        <dbReference type="Proteomes" id="UP001234178"/>
    </source>
</evidence>
<keyword evidence="3" id="KW-1185">Reference proteome</keyword>
<evidence type="ECO:0000256" key="1">
    <source>
        <dbReference type="SAM" id="MobiDB-lite"/>
    </source>
</evidence>
<gene>
    <name evidence="2" type="ORF">OUZ56_033569</name>
</gene>
<sequence length="387" mass="43993">MYFSANNSDMALEGRMSVASMSSGYHSLQSESRMSTTTEFNVELHQILVVSEPNQTVNDCYHLEPIESPTLISSTEEPQKVEDLFVRHRSARISVDSLSSGYYSSQCESRMSTTIKCKMALHHILGDACGHNHTCFNNYFCHEQMETSTPFVVNKETQTDYKQFVQSLSIKETQNETVSKKSRVRSKGAQHNLMTWAHKDAAYCPCWKMMPLLATSPVLKLRSSQSSKINPWDVTVRDFNSPSPIKCTSPQQSWQISSAPLSAKRKLIDSLAIETSSYGNVRKKRKCARSLSYEETSSNKGDTSSCGTSRPKEDSSWHQSFTSNDISLLPSRLLFVHCMTEFKHRSRQRTIQLMKSYPRTYLGVDRDWISVLLLVGSKFKYSIKNFI</sequence>
<dbReference type="EMBL" id="JAOYFB010000019">
    <property type="protein sequence ID" value="KAK4017780.1"/>
    <property type="molecule type" value="Genomic_DNA"/>
</dbReference>
<comment type="caution">
    <text evidence="2">The sequence shown here is derived from an EMBL/GenBank/DDBJ whole genome shotgun (WGS) entry which is preliminary data.</text>
</comment>
<evidence type="ECO:0000313" key="2">
    <source>
        <dbReference type="EMBL" id="KAK4017780.1"/>
    </source>
</evidence>
<dbReference type="Proteomes" id="UP001234178">
    <property type="component" value="Unassembled WGS sequence"/>
</dbReference>